<feature type="domain" description="Fungal lipase-type" evidence="9">
    <location>
        <begin position="193"/>
        <end position="344"/>
    </location>
</feature>
<dbReference type="GO" id="GO:0016042">
    <property type="term" value="P:lipid catabolic process"/>
    <property type="evidence" value="ECO:0007669"/>
    <property type="project" value="UniProtKB-KW"/>
</dbReference>
<dbReference type="OrthoDB" id="426718at2759"/>
<dbReference type="SUPFAM" id="SSF53474">
    <property type="entry name" value="alpha/beta-Hydrolases"/>
    <property type="match status" value="1"/>
</dbReference>
<dbReference type="Proteomes" id="UP001141806">
    <property type="component" value="Unassembled WGS sequence"/>
</dbReference>
<dbReference type="EMBL" id="JAMYWD010000005">
    <property type="protein sequence ID" value="KAJ4972391.1"/>
    <property type="molecule type" value="Genomic_DNA"/>
</dbReference>
<keyword evidence="8" id="KW-0443">Lipid metabolism</keyword>
<keyword evidence="6" id="KW-0809">Transit peptide</keyword>
<protein>
    <recommendedName>
        <fullName evidence="9">Fungal lipase-type domain-containing protein</fullName>
    </recommendedName>
</protein>
<keyword evidence="11" id="KW-1185">Reference proteome</keyword>
<gene>
    <name evidence="10" type="ORF">NE237_005490</name>
</gene>
<dbReference type="GO" id="GO:0009507">
    <property type="term" value="C:chloroplast"/>
    <property type="evidence" value="ECO:0007669"/>
    <property type="project" value="UniProtKB-SubCell"/>
</dbReference>
<keyword evidence="7" id="KW-0442">Lipid degradation</keyword>
<dbReference type="PANTHER" id="PTHR31403">
    <property type="entry name" value="PHOSPHOLIPASE A1-IBETA2, CHLOROPLASTIC"/>
    <property type="match status" value="1"/>
</dbReference>
<proteinExistence type="inferred from homology"/>
<dbReference type="Gene3D" id="3.40.50.1820">
    <property type="entry name" value="alpha/beta hydrolase"/>
    <property type="match status" value="1"/>
</dbReference>
<dbReference type="GO" id="GO:0008970">
    <property type="term" value="F:phospholipase A1 activity"/>
    <property type="evidence" value="ECO:0007669"/>
    <property type="project" value="UniProtKB-ARBA"/>
</dbReference>
<dbReference type="PANTHER" id="PTHR31403:SF7">
    <property type="entry name" value="PHOSPHOLIPASE A1-IGAMMA3, CHLOROPLASTIC"/>
    <property type="match status" value="1"/>
</dbReference>
<evidence type="ECO:0000313" key="10">
    <source>
        <dbReference type="EMBL" id="KAJ4972391.1"/>
    </source>
</evidence>
<evidence type="ECO:0000256" key="8">
    <source>
        <dbReference type="ARBA" id="ARBA00023098"/>
    </source>
</evidence>
<keyword evidence="3" id="KW-0150">Chloroplast</keyword>
<comment type="subcellular location">
    <subcellularLocation>
        <location evidence="1">Plastid</location>
        <location evidence="1">Chloroplast</location>
    </subcellularLocation>
</comment>
<keyword evidence="5" id="KW-0378">Hydrolase</keyword>
<evidence type="ECO:0000256" key="2">
    <source>
        <dbReference type="ARBA" id="ARBA00010701"/>
    </source>
</evidence>
<dbReference type="Pfam" id="PF01764">
    <property type="entry name" value="Lipase_3"/>
    <property type="match status" value="1"/>
</dbReference>
<evidence type="ECO:0000256" key="4">
    <source>
        <dbReference type="ARBA" id="ARBA00022640"/>
    </source>
</evidence>
<evidence type="ECO:0000256" key="6">
    <source>
        <dbReference type="ARBA" id="ARBA00022946"/>
    </source>
</evidence>
<dbReference type="CDD" id="cd00519">
    <property type="entry name" value="Lipase_3"/>
    <property type="match status" value="1"/>
</dbReference>
<evidence type="ECO:0000313" key="11">
    <source>
        <dbReference type="Proteomes" id="UP001141806"/>
    </source>
</evidence>
<evidence type="ECO:0000256" key="5">
    <source>
        <dbReference type="ARBA" id="ARBA00022801"/>
    </source>
</evidence>
<accession>A0A9Q0KLF5</accession>
<dbReference type="AlphaFoldDB" id="A0A9Q0KLF5"/>
<comment type="caution">
    <text evidence="10">The sequence shown here is derived from an EMBL/GenBank/DDBJ whole genome shotgun (WGS) entry which is preliminary data.</text>
</comment>
<dbReference type="InterPro" id="IPR029058">
    <property type="entry name" value="AB_hydrolase_fold"/>
</dbReference>
<evidence type="ECO:0000256" key="7">
    <source>
        <dbReference type="ARBA" id="ARBA00022963"/>
    </source>
</evidence>
<name>A0A9Q0KLF5_9MAGN</name>
<comment type="similarity">
    <text evidence="2">Belongs to the AB hydrolase superfamily. Lipase family.</text>
</comment>
<dbReference type="FunFam" id="3.40.50.1820:FF:000065">
    <property type="entry name" value="Phospholipase A1-II 3"/>
    <property type="match status" value="1"/>
</dbReference>
<evidence type="ECO:0000256" key="3">
    <source>
        <dbReference type="ARBA" id="ARBA00022528"/>
    </source>
</evidence>
<evidence type="ECO:0000256" key="1">
    <source>
        <dbReference type="ARBA" id="ARBA00004229"/>
    </source>
</evidence>
<reference evidence="10" key="1">
    <citation type="journal article" date="2023" name="Plant J.">
        <title>The genome of the king protea, Protea cynaroides.</title>
        <authorList>
            <person name="Chang J."/>
            <person name="Duong T.A."/>
            <person name="Schoeman C."/>
            <person name="Ma X."/>
            <person name="Roodt D."/>
            <person name="Barker N."/>
            <person name="Li Z."/>
            <person name="Van de Peer Y."/>
            <person name="Mizrachi E."/>
        </authorList>
    </citation>
    <scope>NUCLEOTIDE SEQUENCE</scope>
    <source>
        <tissue evidence="10">Young leaves</tissue>
    </source>
</reference>
<sequence>MKPSIFQGFVPRRNLSRTSSTKLLISEKPISPKPTTIFPRCTSSVSSLASTSEENLVLEEVAVPPLKDVWKEIQGCNNWEGLLDPMNPVLREEIIRYGEFAQACYDSFDFDPHSKYCGTCKYQGAHFFEKLDMADRGYQLSRYLYATSNINLPNFFQKSKMSSVWSLHANWMGYVAVSTDEEQVKRLGRRDIVIAWRGTVTYLEWITDLKDILHPAGFTNDPSIKIEKGFYDLYTKKENNCKYCSFSAREQVLAEIKRLIERYKRDELSITITGHSLGAALAILSAYDIAEMKLNEDKNIPITVFSFAGPRVGNLKFKKRCDKLGVKVLRVINVHDKVPTVPGIITNEKFQYQKYVEDVIDFPWSYAHVGVELALDHKNSPFLKPTGDLGCAHNLEAYLHLLDGYHGKGSKFCLATKRDIALVNKSCDFLRDDYNVPAHWRQDENKGMVRSADGRWILPERPRMEAHPPDTAHHLEQNLGGWNNLTAVELSTNRVTSKIPENFCNLGHLFKLIHFSNFLQGRTTWTHTQRSYNWRLRKRSLLEPRSTSLLESTVLGFGENSERSGVSLGTSELRMAPGFEVLVKALGIGATKDSDFLGPSECTLESKTVYNFDYTSLDNPEGFMAVKGDFPAKNEVEVPTSSF</sequence>
<organism evidence="10 11">
    <name type="scientific">Protea cynaroides</name>
    <dbReference type="NCBI Taxonomy" id="273540"/>
    <lineage>
        <taxon>Eukaryota</taxon>
        <taxon>Viridiplantae</taxon>
        <taxon>Streptophyta</taxon>
        <taxon>Embryophyta</taxon>
        <taxon>Tracheophyta</taxon>
        <taxon>Spermatophyta</taxon>
        <taxon>Magnoliopsida</taxon>
        <taxon>Proteales</taxon>
        <taxon>Proteaceae</taxon>
        <taxon>Protea</taxon>
    </lineage>
</organism>
<evidence type="ECO:0000259" key="9">
    <source>
        <dbReference type="Pfam" id="PF01764"/>
    </source>
</evidence>
<keyword evidence="4" id="KW-0934">Plastid</keyword>
<dbReference type="InterPro" id="IPR002921">
    <property type="entry name" value="Fungal_lipase-type"/>
</dbReference>